<dbReference type="PROSITE" id="PS50846">
    <property type="entry name" value="HMA_2"/>
    <property type="match status" value="1"/>
</dbReference>
<dbReference type="InterPro" id="IPR036163">
    <property type="entry name" value="HMA_dom_sf"/>
</dbReference>
<dbReference type="CDD" id="cd00371">
    <property type="entry name" value="HMA"/>
    <property type="match status" value="1"/>
</dbReference>
<sequence length="337" mass="35930">MDAKPKPSQIASEPLKYQTWFLKVSIHCEGCRRKVKKVLKSIDGVFTATIDAQQQKVTVTGSVGVETLLRKLVRAGKHAEIWPENLAGNGKISGKGEKKKKNEQGEAKSLENKGTESSVTVANCNSSNSKTSDNSPEKSPAGDKGPPEGGQSEGGGKKKKKKGQSGGGGGNGNSGVSSASSSNAPARSGFQFQNLVGQEMGQVNLSPPRQQSFSYPETGYPPMFYVATYNNTLYPMTRIGGGPSYYVPSSPFMCGGLDQDGYYQFQSPPLVSFEIFSDENANGCSIVFVRGNVGAGFALQASPKLKWQVLACFQYGSICKSWPNVAPLIVLCAFHSV</sequence>
<dbReference type="GO" id="GO:0046872">
    <property type="term" value="F:metal ion binding"/>
    <property type="evidence" value="ECO:0007669"/>
    <property type="project" value="UniProtKB-KW"/>
</dbReference>
<gene>
    <name evidence="8" type="ORF">VNO77_23599</name>
</gene>
<organism evidence="8 9">
    <name type="scientific">Canavalia gladiata</name>
    <name type="common">Sword bean</name>
    <name type="synonym">Dolichos gladiatus</name>
    <dbReference type="NCBI Taxonomy" id="3824"/>
    <lineage>
        <taxon>Eukaryota</taxon>
        <taxon>Viridiplantae</taxon>
        <taxon>Streptophyta</taxon>
        <taxon>Embryophyta</taxon>
        <taxon>Tracheophyta</taxon>
        <taxon>Spermatophyta</taxon>
        <taxon>Magnoliopsida</taxon>
        <taxon>eudicotyledons</taxon>
        <taxon>Gunneridae</taxon>
        <taxon>Pentapetalae</taxon>
        <taxon>rosids</taxon>
        <taxon>fabids</taxon>
        <taxon>Fabales</taxon>
        <taxon>Fabaceae</taxon>
        <taxon>Papilionoideae</taxon>
        <taxon>50 kb inversion clade</taxon>
        <taxon>NPAAA clade</taxon>
        <taxon>indigoferoid/millettioid clade</taxon>
        <taxon>Phaseoleae</taxon>
        <taxon>Canavalia</taxon>
    </lineage>
</organism>
<keyword evidence="3" id="KW-0449">Lipoprotein</keyword>
<feature type="compositionally biased region" description="Gly residues" evidence="6">
    <location>
        <begin position="164"/>
        <end position="173"/>
    </location>
</feature>
<evidence type="ECO:0000313" key="8">
    <source>
        <dbReference type="EMBL" id="KAK7329430.1"/>
    </source>
</evidence>
<dbReference type="Proteomes" id="UP001367508">
    <property type="component" value="Unassembled WGS sequence"/>
</dbReference>
<evidence type="ECO:0000256" key="3">
    <source>
        <dbReference type="ARBA" id="ARBA00023288"/>
    </source>
</evidence>
<evidence type="ECO:0000256" key="6">
    <source>
        <dbReference type="SAM" id="MobiDB-lite"/>
    </source>
</evidence>
<accession>A0AAN9L4P5</accession>
<evidence type="ECO:0000256" key="1">
    <source>
        <dbReference type="ARBA" id="ARBA00022481"/>
    </source>
</evidence>
<dbReference type="AlphaFoldDB" id="A0AAN9L4P5"/>
<dbReference type="SUPFAM" id="SSF55008">
    <property type="entry name" value="HMA, heavy metal-associated domain"/>
    <property type="match status" value="1"/>
</dbReference>
<reference evidence="8 9" key="1">
    <citation type="submission" date="2024-01" db="EMBL/GenBank/DDBJ databases">
        <title>The genomes of 5 underutilized Papilionoideae crops provide insights into root nodulation and disease resistanc.</title>
        <authorList>
            <person name="Jiang F."/>
        </authorList>
    </citation>
    <scope>NUCLEOTIDE SEQUENCE [LARGE SCALE GENOMIC DNA]</scope>
    <source>
        <strain evidence="8">LVBAO_FW01</strain>
        <tissue evidence="8">Leaves</tissue>
    </source>
</reference>
<keyword evidence="2" id="KW-0479">Metal-binding</keyword>
<dbReference type="Pfam" id="PF00403">
    <property type="entry name" value="HMA"/>
    <property type="match status" value="1"/>
</dbReference>
<feature type="domain" description="HMA" evidence="7">
    <location>
        <begin position="17"/>
        <end position="80"/>
    </location>
</feature>
<feature type="compositionally biased region" description="Polar residues" evidence="6">
    <location>
        <begin position="115"/>
        <end position="134"/>
    </location>
</feature>
<evidence type="ECO:0000259" key="7">
    <source>
        <dbReference type="PROSITE" id="PS50846"/>
    </source>
</evidence>
<evidence type="ECO:0000256" key="4">
    <source>
        <dbReference type="ARBA" id="ARBA00023289"/>
    </source>
</evidence>
<dbReference type="Gene3D" id="3.30.70.100">
    <property type="match status" value="1"/>
</dbReference>
<evidence type="ECO:0000256" key="2">
    <source>
        <dbReference type="ARBA" id="ARBA00022723"/>
    </source>
</evidence>
<proteinExistence type="inferred from homology"/>
<keyword evidence="1" id="KW-0488">Methylation</keyword>
<dbReference type="PANTHER" id="PTHR45868:SF86">
    <property type="entry name" value="HMA DOMAIN-CONTAINING PROTEIN"/>
    <property type="match status" value="1"/>
</dbReference>
<keyword evidence="4" id="KW-0636">Prenylation</keyword>
<dbReference type="EMBL" id="JAYMYQ010000005">
    <property type="protein sequence ID" value="KAK7329430.1"/>
    <property type="molecule type" value="Genomic_DNA"/>
</dbReference>
<comment type="caution">
    <text evidence="8">The sequence shown here is derived from an EMBL/GenBank/DDBJ whole genome shotgun (WGS) entry which is preliminary data.</text>
</comment>
<keyword evidence="9" id="KW-1185">Reference proteome</keyword>
<feature type="compositionally biased region" description="Basic and acidic residues" evidence="6">
    <location>
        <begin position="94"/>
        <end position="114"/>
    </location>
</feature>
<comment type="similarity">
    <text evidence="5">Belongs to the HIPP family.</text>
</comment>
<dbReference type="InterPro" id="IPR006121">
    <property type="entry name" value="HMA_dom"/>
</dbReference>
<protein>
    <recommendedName>
        <fullName evidence="7">HMA domain-containing protein</fullName>
    </recommendedName>
</protein>
<dbReference type="PANTHER" id="PTHR45868">
    <property type="entry name" value="HEAVY METAL-ASSOCIATED ISOPRENYLATED PLANT PROTEIN 33-RELATED"/>
    <property type="match status" value="1"/>
</dbReference>
<name>A0AAN9L4P5_CANGL</name>
<feature type="compositionally biased region" description="Low complexity" evidence="6">
    <location>
        <begin position="174"/>
        <end position="187"/>
    </location>
</feature>
<evidence type="ECO:0000313" key="9">
    <source>
        <dbReference type="Proteomes" id="UP001367508"/>
    </source>
</evidence>
<feature type="region of interest" description="Disordered" evidence="6">
    <location>
        <begin position="86"/>
        <end position="187"/>
    </location>
</feature>
<evidence type="ECO:0000256" key="5">
    <source>
        <dbReference type="ARBA" id="ARBA00024045"/>
    </source>
</evidence>